<dbReference type="InterPro" id="IPR025857">
    <property type="entry name" value="MacB_PCD"/>
</dbReference>
<comment type="similarity">
    <text evidence="6">Belongs to the ABC-4 integral membrane protein family.</text>
</comment>
<evidence type="ECO:0000259" key="9">
    <source>
        <dbReference type="Pfam" id="PF12704"/>
    </source>
</evidence>
<keyword evidence="4 7" id="KW-1133">Transmembrane helix</keyword>
<dbReference type="InterPro" id="IPR003838">
    <property type="entry name" value="ABC3_permease_C"/>
</dbReference>
<feature type="transmembrane region" description="Helical" evidence="7">
    <location>
        <begin position="285"/>
        <end position="311"/>
    </location>
</feature>
<feature type="transmembrane region" description="Helical" evidence="7">
    <location>
        <begin position="353"/>
        <end position="371"/>
    </location>
</feature>
<keyword evidence="3 7" id="KW-0812">Transmembrane</keyword>
<dbReference type="OrthoDB" id="9770036at2"/>
<comment type="subcellular location">
    <subcellularLocation>
        <location evidence="1">Cell membrane</location>
        <topology evidence="1">Multi-pass membrane protein</topology>
    </subcellularLocation>
</comment>
<dbReference type="AlphaFoldDB" id="A0A178K3F4"/>
<keyword evidence="5 7" id="KW-0472">Membrane</keyword>
<evidence type="ECO:0000259" key="8">
    <source>
        <dbReference type="Pfam" id="PF02687"/>
    </source>
</evidence>
<dbReference type="STRING" id="858640.A3K86_22230"/>
<evidence type="ECO:0000256" key="2">
    <source>
        <dbReference type="ARBA" id="ARBA00022475"/>
    </source>
</evidence>
<comment type="caution">
    <text evidence="10">The sequence shown here is derived from an EMBL/GenBank/DDBJ whole genome shotgun (WGS) entry which is preliminary data.</text>
</comment>
<accession>A0A178K3F4</accession>
<proteinExistence type="inferred from homology"/>
<evidence type="ECO:0000256" key="7">
    <source>
        <dbReference type="SAM" id="Phobius"/>
    </source>
</evidence>
<protein>
    <submittedName>
        <fullName evidence="10">Peptide ABC transporter permease</fullName>
    </submittedName>
</protein>
<dbReference type="GO" id="GO:0005886">
    <property type="term" value="C:plasma membrane"/>
    <property type="evidence" value="ECO:0007669"/>
    <property type="project" value="UniProtKB-SubCell"/>
</dbReference>
<evidence type="ECO:0000256" key="5">
    <source>
        <dbReference type="ARBA" id="ARBA00023136"/>
    </source>
</evidence>
<dbReference type="PANTHER" id="PTHR30572">
    <property type="entry name" value="MEMBRANE COMPONENT OF TRANSPORTER-RELATED"/>
    <property type="match status" value="1"/>
</dbReference>
<dbReference type="Pfam" id="PF12704">
    <property type="entry name" value="MacB_PCD"/>
    <property type="match status" value="1"/>
</dbReference>
<organism evidence="10 11">
    <name type="scientific">Photobacterium jeanii</name>
    <dbReference type="NCBI Taxonomy" id="858640"/>
    <lineage>
        <taxon>Bacteria</taxon>
        <taxon>Pseudomonadati</taxon>
        <taxon>Pseudomonadota</taxon>
        <taxon>Gammaproteobacteria</taxon>
        <taxon>Vibrionales</taxon>
        <taxon>Vibrionaceae</taxon>
        <taxon>Photobacterium</taxon>
    </lineage>
</organism>
<dbReference type="Pfam" id="PF02687">
    <property type="entry name" value="FtsX"/>
    <property type="match status" value="1"/>
</dbReference>
<keyword evidence="2" id="KW-1003">Cell membrane</keyword>
<dbReference type="EMBL" id="LVHF01000033">
    <property type="protein sequence ID" value="OAN11636.1"/>
    <property type="molecule type" value="Genomic_DNA"/>
</dbReference>
<dbReference type="InterPro" id="IPR050250">
    <property type="entry name" value="Macrolide_Exporter_MacB"/>
</dbReference>
<reference evidence="10 11" key="1">
    <citation type="submission" date="2016-03" db="EMBL/GenBank/DDBJ databases">
        <title>Photobacterium proteolyticum sp. nov. a protease producing bacterium isolated from ocean sediments of Laizhou Bay.</title>
        <authorList>
            <person name="Li Y."/>
        </authorList>
    </citation>
    <scope>NUCLEOTIDE SEQUENCE [LARGE SCALE GENOMIC DNA]</scope>
    <source>
        <strain evidence="10 11">R-40508</strain>
    </source>
</reference>
<evidence type="ECO:0000313" key="10">
    <source>
        <dbReference type="EMBL" id="OAN11636.1"/>
    </source>
</evidence>
<dbReference type="PANTHER" id="PTHR30572:SF4">
    <property type="entry name" value="ABC TRANSPORTER PERMEASE YTRF"/>
    <property type="match status" value="1"/>
</dbReference>
<evidence type="ECO:0000256" key="3">
    <source>
        <dbReference type="ARBA" id="ARBA00022692"/>
    </source>
</evidence>
<feature type="domain" description="ABC3 transporter permease C-terminal" evidence="8">
    <location>
        <begin position="295"/>
        <end position="418"/>
    </location>
</feature>
<evidence type="ECO:0000256" key="6">
    <source>
        <dbReference type="ARBA" id="ARBA00038076"/>
    </source>
</evidence>
<evidence type="ECO:0000313" key="11">
    <source>
        <dbReference type="Proteomes" id="UP000078503"/>
    </source>
</evidence>
<dbReference type="Proteomes" id="UP000078503">
    <property type="component" value="Unassembled WGS sequence"/>
</dbReference>
<evidence type="ECO:0000256" key="1">
    <source>
        <dbReference type="ARBA" id="ARBA00004651"/>
    </source>
</evidence>
<dbReference type="RefSeq" id="WP_068336855.1">
    <property type="nucleotide sequence ID" value="NZ_LVHF01000033.1"/>
</dbReference>
<evidence type="ECO:0000256" key="4">
    <source>
        <dbReference type="ARBA" id="ARBA00022989"/>
    </source>
</evidence>
<feature type="transmembrane region" description="Helical" evidence="7">
    <location>
        <begin position="391"/>
        <end position="409"/>
    </location>
</feature>
<dbReference type="GO" id="GO:0022857">
    <property type="term" value="F:transmembrane transporter activity"/>
    <property type="evidence" value="ECO:0007669"/>
    <property type="project" value="TreeGrafter"/>
</dbReference>
<sequence>MIPFRQIFQEMAAEKLRLGLMILAIAWATVCITFMLSVGEGLRQGLTRHAESGNGKLIRVMGGMATVNHGKFTQGKQLNLYPQDVELLRVLPAVAHAEAVVTWDKQVTKDKQSTWRSPMAVSPQYQAMMGFSIEEGGRWLNPLDMKEQRKVIVLGNSAAVELFYKGEITDWDNLPKLTRSPVGETVKIGEEQFTVIGVMKPTGMRVGEGVPGNYAVFIPFSTWQRFNVNAAISALEVAPNPNVDRIKLAQTIRQVVSRKYGASLEDQQIIQIEDMLIRQKTMKSFLMGLQTFLGVIGLVTLLVAGVGIANVMYATVKRATRDIGVRMAIGATPTNITLHYITQAFLTMGMGGTIGLLISNLAVTALSSIPIEGNYLYEELGRPVPELSLPVVAVVIGALALVGLLAAWFPARQAASVTPLEALQGE</sequence>
<feature type="domain" description="MacB-like periplasmic core" evidence="9">
    <location>
        <begin position="19"/>
        <end position="254"/>
    </location>
</feature>
<feature type="transmembrane region" description="Helical" evidence="7">
    <location>
        <begin position="20"/>
        <end position="39"/>
    </location>
</feature>
<gene>
    <name evidence="10" type="ORF">A3K86_22230</name>
</gene>
<name>A0A178K3F4_9GAMM</name>
<keyword evidence="11" id="KW-1185">Reference proteome</keyword>